<evidence type="ECO:0000256" key="3">
    <source>
        <dbReference type="ARBA" id="ARBA00022679"/>
    </source>
</evidence>
<dbReference type="PROSITE" id="PS51194">
    <property type="entry name" value="HELICASE_CTER"/>
    <property type="match status" value="1"/>
</dbReference>
<dbReference type="Gene3D" id="1.10.510.10">
    <property type="entry name" value="Transferase(Phosphotransferase) domain 1"/>
    <property type="match status" value="1"/>
</dbReference>
<keyword evidence="6" id="KW-0378">Hydrolase</keyword>
<dbReference type="InterPro" id="IPR011009">
    <property type="entry name" value="Kinase-like_dom_sf"/>
</dbReference>
<feature type="domain" description="Helicase C-terminal" evidence="16">
    <location>
        <begin position="928"/>
        <end position="1092"/>
    </location>
</feature>
<dbReference type="PROSITE" id="PS50011">
    <property type="entry name" value="PROTEIN_KINASE_DOM"/>
    <property type="match status" value="1"/>
</dbReference>
<dbReference type="InterPro" id="IPR008271">
    <property type="entry name" value="Ser/Thr_kinase_AS"/>
</dbReference>
<evidence type="ECO:0000256" key="11">
    <source>
        <dbReference type="PROSITE-ProRule" id="PRU00552"/>
    </source>
</evidence>
<keyword evidence="3" id="KW-0808">Transferase</keyword>
<dbReference type="PROSITE" id="PS51192">
    <property type="entry name" value="HELICASE_ATP_BIND_1"/>
    <property type="match status" value="1"/>
</dbReference>
<keyword evidence="2" id="KW-0723">Serine/threonine-protein kinase</keyword>
<dbReference type="GO" id="GO:0031047">
    <property type="term" value="P:regulatory ncRNA-mediated gene silencing"/>
    <property type="evidence" value="ECO:0007669"/>
    <property type="project" value="UniProtKB-ARBA"/>
</dbReference>
<dbReference type="SMART" id="SM00490">
    <property type="entry name" value="HELICc"/>
    <property type="match status" value="1"/>
</dbReference>
<dbReference type="InterPro" id="IPR011545">
    <property type="entry name" value="DEAD/DEAH_box_helicase_dom"/>
</dbReference>
<dbReference type="FunFam" id="3.40.50.300:FF:000079">
    <property type="entry name" value="probable ATP-dependent RNA helicase DDX17"/>
    <property type="match status" value="1"/>
</dbReference>
<evidence type="ECO:0000256" key="10">
    <source>
        <dbReference type="ARBA" id="ARBA00047984"/>
    </source>
</evidence>
<dbReference type="PROSITE" id="PS00107">
    <property type="entry name" value="PROTEIN_KINASE_ATP"/>
    <property type="match status" value="1"/>
</dbReference>
<keyword evidence="4 12" id="KW-0547">Nucleotide-binding</keyword>
<evidence type="ECO:0000256" key="1">
    <source>
        <dbReference type="ARBA" id="ARBA00012552"/>
    </source>
</evidence>
<evidence type="ECO:0000313" key="19">
    <source>
        <dbReference type="Proteomes" id="UP000075885"/>
    </source>
</evidence>
<comment type="similarity">
    <text evidence="9">Belongs to the protein kinase superfamily. CMGC Ser/Thr protein kinase family. Lammer subfamily.</text>
</comment>
<dbReference type="SMART" id="SM00220">
    <property type="entry name" value="S_TKc"/>
    <property type="match status" value="1"/>
</dbReference>
<dbReference type="FunFam" id="3.40.50.300:FF:000008">
    <property type="entry name" value="ATP-dependent RNA helicase RhlB"/>
    <property type="match status" value="1"/>
</dbReference>
<dbReference type="InterPro" id="IPR000719">
    <property type="entry name" value="Prot_kinase_dom"/>
</dbReference>
<dbReference type="InterPro" id="IPR014014">
    <property type="entry name" value="RNA_helicase_DEAD_Q_motif"/>
</dbReference>
<dbReference type="PANTHER" id="PTHR45646">
    <property type="entry name" value="SERINE/THREONINE-PROTEIN KINASE DOA-RELATED"/>
    <property type="match status" value="1"/>
</dbReference>
<organism evidence="18 19">
    <name type="scientific">Anopheles epiroticus</name>
    <dbReference type="NCBI Taxonomy" id="199890"/>
    <lineage>
        <taxon>Eukaryota</taxon>
        <taxon>Metazoa</taxon>
        <taxon>Ecdysozoa</taxon>
        <taxon>Arthropoda</taxon>
        <taxon>Hexapoda</taxon>
        <taxon>Insecta</taxon>
        <taxon>Pterygota</taxon>
        <taxon>Neoptera</taxon>
        <taxon>Endopterygota</taxon>
        <taxon>Diptera</taxon>
        <taxon>Nematocera</taxon>
        <taxon>Culicoidea</taxon>
        <taxon>Culicidae</taxon>
        <taxon>Anophelinae</taxon>
        <taxon>Anopheles</taxon>
    </lineage>
</organism>
<dbReference type="GO" id="GO:0003724">
    <property type="term" value="F:RNA helicase activity"/>
    <property type="evidence" value="ECO:0007669"/>
    <property type="project" value="UniProtKB-EC"/>
</dbReference>
<dbReference type="GO" id="GO:0016787">
    <property type="term" value="F:hydrolase activity"/>
    <property type="evidence" value="ECO:0007669"/>
    <property type="project" value="UniProtKB-KW"/>
</dbReference>
<feature type="compositionally biased region" description="Basic residues" evidence="13">
    <location>
        <begin position="155"/>
        <end position="164"/>
    </location>
</feature>
<accession>A0A182P400</accession>
<dbReference type="CDD" id="cd17966">
    <property type="entry name" value="DEADc_DDX5_DDX17"/>
    <property type="match status" value="1"/>
</dbReference>
<reference evidence="18" key="2">
    <citation type="submission" date="2020-05" db="UniProtKB">
        <authorList>
            <consortium name="EnsemblMetazoa"/>
        </authorList>
    </citation>
    <scope>IDENTIFICATION</scope>
    <source>
        <strain evidence="18">Epiroticus2</strain>
    </source>
</reference>
<keyword evidence="7" id="KW-0347">Helicase</keyword>
<dbReference type="Pfam" id="PF00270">
    <property type="entry name" value="DEAD"/>
    <property type="match status" value="1"/>
</dbReference>
<feature type="compositionally biased region" description="Basic and acidic residues" evidence="13">
    <location>
        <begin position="165"/>
        <end position="205"/>
    </location>
</feature>
<evidence type="ECO:0000256" key="9">
    <source>
        <dbReference type="ARBA" id="ARBA00037966"/>
    </source>
</evidence>
<feature type="compositionally biased region" description="Basic and acidic residues" evidence="13">
    <location>
        <begin position="95"/>
        <end position="108"/>
    </location>
</feature>
<evidence type="ECO:0000256" key="8">
    <source>
        <dbReference type="ARBA" id="ARBA00022840"/>
    </source>
</evidence>
<sequence>MWGPRCCRSLTTVVRSFCSTSSAASFGSRLRIPEVSAVTTTRRQSYCDRSRTLLPTAVLASYSRSYSTPISKEGFVDELDMLHSRSGSRASVGGRYEEKRMKHTESGDCYKSARISNTSSSRRKRKRSEESHHQRSVGSTGGGHRKNRYREEKTSRRHEHRTSRKDRERERERERDRERERERERERDRERERERERDRDREREQAQQQQQQQHRTDGTKRHSPIKNDSHGHLIYQPGDVVHNRYKLLSTLGEGTFGRVVKAKDVEKEHTIALKIIRNVDKYRKTAKLEINVLEEIIAKDPAGRHLCILMLDWFDYHGHICIAFEMLGQSVYDFMKDNKYQPFPMEQVRHMSYQLCFAVQFLHSIKLTHTDLKPENILFVNSEYTTVGSRTTRKNRELRQVNCSDIRLIDFGNAIFDHEYHSTIVSTRHYRAPEVILELGWAQPCDVWSIGCIIYELYLGITLFQTHDNREHLAMMERILGPIPYHMAKKTPTRYFPHGKLDWDEKTSEARYVLQTCKPLMRSAMSDAPEHMQMFDLIAKMLEYEPKDRITLMEALDHPFFAKLPPHQRLHRYGSDKSTAPRFEREDYKKEPYQGVKRTGTEFKRGTGSRTGGGGYGGGSGANGSGGYGGGGGGGRFGGAGGGAGGGSRNKWADSAGFQKIDWSKMTLAPFKKDFYHEHSVVRNRSQKDVDRFLAKHDITLVGQCPKPITEFDEIDIPDYVMREIEKQGYKSPTPIQAQGWPIALSGLNMVGVAKTGSGKTLGYMLPAIVHINHQKPDPSIRGPLVLVLAPTRELAQQIQQVATDFGSSSYIRNTCLFGGSSKGPQASDLRRGVEIVIATPGRLIDFLESGTTTLQRVTYLVLDEADRMLDMGFEPQIRKILEHVRPDRQILMWSATWPKEVQRLARDFLGDYVQINVGSLELSANHNITQHVRVVEEKDKNQELGNLLEELYRAGNPGKILIFTTTKRRCDQISMQIRRYGYDSVGMHGDKSQQERERALNRFRNARSCILVATDVAARGLDVDGIKVVINYDYPQQTEDYVHRIGRTGRSNATGEAYTFFTFAERKMAKELIGILEEAHQIVPPELLKWRNMGGGGGNNRFSRYGTFRGGRDYGSGGGGYGGGGYGGGGNRFGGGGDYRSGGSSMGGAKRPYESSSSYSNGGSAGGYGAASSSSNGYDSRSSKHTRFDD</sequence>
<dbReference type="GO" id="GO:0005524">
    <property type="term" value="F:ATP binding"/>
    <property type="evidence" value="ECO:0007669"/>
    <property type="project" value="UniProtKB-UniRule"/>
</dbReference>
<evidence type="ECO:0000259" key="14">
    <source>
        <dbReference type="PROSITE" id="PS50011"/>
    </source>
</evidence>
<evidence type="ECO:0000256" key="5">
    <source>
        <dbReference type="ARBA" id="ARBA00022777"/>
    </source>
</evidence>
<feature type="region of interest" description="Disordered" evidence="13">
    <location>
        <begin position="600"/>
        <end position="619"/>
    </location>
</feature>
<feature type="compositionally biased region" description="Low complexity" evidence="13">
    <location>
        <begin position="84"/>
        <end position="94"/>
    </location>
</feature>
<dbReference type="InterPro" id="IPR000629">
    <property type="entry name" value="RNA-helicase_DEAD-box_CS"/>
</dbReference>
<feature type="region of interest" description="Disordered" evidence="13">
    <location>
        <begin position="1139"/>
        <end position="1191"/>
    </location>
</feature>
<dbReference type="InterPro" id="IPR051175">
    <property type="entry name" value="CLK_kinases"/>
</dbReference>
<dbReference type="STRING" id="199890.A0A182P400"/>
<dbReference type="InterPro" id="IPR017441">
    <property type="entry name" value="Protein_kinase_ATP_BS"/>
</dbReference>
<dbReference type="AlphaFoldDB" id="A0A182P400"/>
<dbReference type="PROSITE" id="PS00108">
    <property type="entry name" value="PROTEIN_KINASE_ST"/>
    <property type="match status" value="1"/>
</dbReference>
<dbReference type="Gene3D" id="3.40.50.300">
    <property type="entry name" value="P-loop containing nucleotide triphosphate hydrolases"/>
    <property type="match status" value="2"/>
</dbReference>
<dbReference type="PANTHER" id="PTHR45646:SF11">
    <property type="entry name" value="SERINE_THREONINE-PROTEIN KINASE DOA"/>
    <property type="match status" value="1"/>
</dbReference>
<comment type="catalytic activity">
    <reaction evidence="10">
        <text>ATP + H2O = ADP + phosphate + H(+)</text>
        <dbReference type="Rhea" id="RHEA:13065"/>
        <dbReference type="ChEBI" id="CHEBI:15377"/>
        <dbReference type="ChEBI" id="CHEBI:15378"/>
        <dbReference type="ChEBI" id="CHEBI:30616"/>
        <dbReference type="ChEBI" id="CHEBI:43474"/>
        <dbReference type="ChEBI" id="CHEBI:456216"/>
        <dbReference type="EC" id="3.6.4.13"/>
    </reaction>
</comment>
<dbReference type="Pfam" id="PF00271">
    <property type="entry name" value="Helicase_C"/>
    <property type="match status" value="1"/>
</dbReference>
<evidence type="ECO:0000256" key="7">
    <source>
        <dbReference type="ARBA" id="ARBA00022806"/>
    </source>
</evidence>
<dbReference type="GO" id="GO:0004674">
    <property type="term" value="F:protein serine/threonine kinase activity"/>
    <property type="evidence" value="ECO:0007669"/>
    <property type="project" value="UniProtKB-KW"/>
</dbReference>
<evidence type="ECO:0000256" key="2">
    <source>
        <dbReference type="ARBA" id="ARBA00022527"/>
    </source>
</evidence>
<dbReference type="VEuPathDB" id="VectorBase:AEPI001636"/>
<feature type="domain" description="DEAD-box RNA helicase Q" evidence="17">
    <location>
        <begin position="710"/>
        <end position="738"/>
    </location>
</feature>
<dbReference type="CDD" id="cd18787">
    <property type="entry name" value="SF2_C_DEAD"/>
    <property type="match status" value="1"/>
</dbReference>
<dbReference type="Pfam" id="PF00069">
    <property type="entry name" value="Pkinase"/>
    <property type="match status" value="1"/>
</dbReference>
<evidence type="ECO:0000259" key="17">
    <source>
        <dbReference type="PROSITE" id="PS51195"/>
    </source>
</evidence>
<dbReference type="SMART" id="SM00487">
    <property type="entry name" value="DEXDc"/>
    <property type="match status" value="1"/>
</dbReference>
<feature type="compositionally biased region" description="Gly residues" evidence="13">
    <location>
        <begin position="609"/>
        <end position="619"/>
    </location>
</feature>
<feature type="domain" description="Helicase ATP-binding" evidence="15">
    <location>
        <begin position="741"/>
        <end position="916"/>
    </location>
</feature>
<dbReference type="EnsemblMetazoa" id="AEPI001636-RA">
    <property type="protein sequence ID" value="AEPI001636-PA"/>
    <property type="gene ID" value="AEPI001636"/>
</dbReference>
<dbReference type="GO" id="GO:0003676">
    <property type="term" value="F:nucleic acid binding"/>
    <property type="evidence" value="ECO:0007669"/>
    <property type="project" value="InterPro"/>
</dbReference>
<evidence type="ECO:0000259" key="15">
    <source>
        <dbReference type="PROSITE" id="PS51192"/>
    </source>
</evidence>
<dbReference type="GO" id="GO:0005634">
    <property type="term" value="C:nucleus"/>
    <property type="evidence" value="ECO:0007669"/>
    <property type="project" value="TreeGrafter"/>
</dbReference>
<dbReference type="Gene3D" id="3.30.200.20">
    <property type="entry name" value="Phosphorylase Kinase, domain 1"/>
    <property type="match status" value="1"/>
</dbReference>
<proteinExistence type="inferred from homology"/>
<name>A0A182P400_9DIPT</name>
<protein>
    <recommendedName>
        <fullName evidence="1">RNA helicase</fullName>
        <ecNumber evidence="1">3.6.4.13</ecNumber>
    </recommendedName>
</protein>
<dbReference type="SUPFAM" id="SSF52540">
    <property type="entry name" value="P-loop containing nucleoside triphosphate hydrolases"/>
    <property type="match status" value="1"/>
</dbReference>
<dbReference type="InterPro" id="IPR014001">
    <property type="entry name" value="Helicase_ATP-bd"/>
</dbReference>
<dbReference type="InterPro" id="IPR027417">
    <property type="entry name" value="P-loop_NTPase"/>
</dbReference>
<dbReference type="EC" id="3.6.4.13" evidence="1"/>
<evidence type="ECO:0000256" key="12">
    <source>
        <dbReference type="PROSITE-ProRule" id="PRU10141"/>
    </source>
</evidence>
<reference evidence="19" key="1">
    <citation type="submission" date="2013-03" db="EMBL/GenBank/DDBJ databases">
        <title>The Genome Sequence of Anopheles epiroticus epiroticus2.</title>
        <authorList>
            <consortium name="The Broad Institute Genomics Platform"/>
            <person name="Neafsey D.E."/>
            <person name="Howell P."/>
            <person name="Walker B."/>
            <person name="Young S.K."/>
            <person name="Zeng Q."/>
            <person name="Gargeya S."/>
            <person name="Fitzgerald M."/>
            <person name="Haas B."/>
            <person name="Abouelleil A."/>
            <person name="Allen A.W."/>
            <person name="Alvarado L."/>
            <person name="Arachchi H.M."/>
            <person name="Berlin A.M."/>
            <person name="Chapman S.B."/>
            <person name="Gainer-Dewar J."/>
            <person name="Goldberg J."/>
            <person name="Griggs A."/>
            <person name="Gujja S."/>
            <person name="Hansen M."/>
            <person name="Howarth C."/>
            <person name="Imamovic A."/>
            <person name="Ireland A."/>
            <person name="Larimer J."/>
            <person name="McCowan C."/>
            <person name="Murphy C."/>
            <person name="Pearson M."/>
            <person name="Poon T.W."/>
            <person name="Priest M."/>
            <person name="Roberts A."/>
            <person name="Saif S."/>
            <person name="Shea T."/>
            <person name="Sisk P."/>
            <person name="Sykes S."/>
            <person name="Wortman J."/>
            <person name="Nusbaum C."/>
            <person name="Birren B."/>
        </authorList>
    </citation>
    <scope>NUCLEOTIDE SEQUENCE [LARGE SCALE GENOMIC DNA]</scope>
    <source>
        <strain evidence="19">Epiroticus2</strain>
    </source>
</reference>
<keyword evidence="8 12" id="KW-0067">ATP-binding</keyword>
<evidence type="ECO:0000256" key="6">
    <source>
        <dbReference type="ARBA" id="ARBA00022801"/>
    </source>
</evidence>
<evidence type="ECO:0000259" key="16">
    <source>
        <dbReference type="PROSITE" id="PS51194"/>
    </source>
</evidence>
<evidence type="ECO:0000256" key="13">
    <source>
        <dbReference type="SAM" id="MobiDB-lite"/>
    </source>
</evidence>
<keyword evidence="5" id="KW-0418">Kinase</keyword>
<feature type="short sequence motif" description="Q motif" evidence="11">
    <location>
        <begin position="710"/>
        <end position="738"/>
    </location>
</feature>
<feature type="region of interest" description="Disordered" evidence="13">
    <location>
        <begin position="84"/>
        <end position="233"/>
    </location>
</feature>
<dbReference type="PROSITE" id="PS51195">
    <property type="entry name" value="Q_MOTIF"/>
    <property type="match status" value="1"/>
</dbReference>
<dbReference type="GO" id="GO:0043484">
    <property type="term" value="P:regulation of RNA splicing"/>
    <property type="evidence" value="ECO:0007669"/>
    <property type="project" value="TreeGrafter"/>
</dbReference>
<feature type="domain" description="Protein kinase" evidence="14">
    <location>
        <begin position="245"/>
        <end position="561"/>
    </location>
</feature>
<feature type="compositionally biased region" description="Low complexity" evidence="13">
    <location>
        <begin position="1171"/>
        <end position="1181"/>
    </location>
</feature>
<dbReference type="InterPro" id="IPR001650">
    <property type="entry name" value="Helicase_C-like"/>
</dbReference>
<dbReference type="Proteomes" id="UP000075885">
    <property type="component" value="Unassembled WGS sequence"/>
</dbReference>
<feature type="compositionally biased region" description="Basic and acidic residues" evidence="13">
    <location>
        <begin position="214"/>
        <end position="231"/>
    </location>
</feature>
<dbReference type="PROSITE" id="PS00039">
    <property type="entry name" value="DEAD_ATP_HELICASE"/>
    <property type="match status" value="1"/>
</dbReference>
<feature type="binding site" evidence="12">
    <location>
        <position position="274"/>
    </location>
    <ligand>
        <name>ATP</name>
        <dbReference type="ChEBI" id="CHEBI:30616"/>
    </ligand>
</feature>
<evidence type="ECO:0000256" key="4">
    <source>
        <dbReference type="ARBA" id="ARBA00022741"/>
    </source>
</evidence>
<dbReference type="CDD" id="cd14134">
    <property type="entry name" value="PKc_CLK"/>
    <property type="match status" value="1"/>
</dbReference>
<evidence type="ECO:0000313" key="18">
    <source>
        <dbReference type="EnsemblMetazoa" id="AEPI001636-PA"/>
    </source>
</evidence>
<dbReference type="SUPFAM" id="SSF56112">
    <property type="entry name" value="Protein kinase-like (PK-like)"/>
    <property type="match status" value="1"/>
</dbReference>
<keyword evidence="19" id="KW-1185">Reference proteome</keyword>